<accession>A0ABZ2B3A6</accession>
<gene>
    <name evidence="2" type="ORF">IAS62_006677</name>
</gene>
<dbReference type="RefSeq" id="XP_064724525.1">
    <property type="nucleotide sequence ID" value="XM_064868453.1"/>
</dbReference>
<dbReference type="GeneID" id="89993445"/>
<evidence type="ECO:0000313" key="2">
    <source>
        <dbReference type="EMBL" id="WVO25286.1"/>
    </source>
</evidence>
<keyword evidence="3" id="KW-1185">Reference proteome</keyword>
<dbReference type="Proteomes" id="UP001432216">
    <property type="component" value="Chromosome 14"/>
</dbReference>
<proteinExistence type="predicted"/>
<protein>
    <submittedName>
        <fullName evidence="2">Uncharacterized protein</fullName>
    </submittedName>
</protein>
<evidence type="ECO:0000256" key="1">
    <source>
        <dbReference type="SAM" id="MobiDB-lite"/>
    </source>
</evidence>
<feature type="region of interest" description="Disordered" evidence="1">
    <location>
        <begin position="1"/>
        <end position="22"/>
    </location>
</feature>
<organism evidence="2 3">
    <name type="scientific">Cryptococcus decagattii</name>
    <dbReference type="NCBI Taxonomy" id="1859122"/>
    <lineage>
        <taxon>Eukaryota</taxon>
        <taxon>Fungi</taxon>
        <taxon>Dikarya</taxon>
        <taxon>Basidiomycota</taxon>
        <taxon>Agaricomycotina</taxon>
        <taxon>Tremellomycetes</taxon>
        <taxon>Tremellales</taxon>
        <taxon>Cryptococcaceae</taxon>
        <taxon>Cryptococcus</taxon>
        <taxon>Cryptococcus gattii species complex</taxon>
    </lineage>
</organism>
<name>A0ABZ2B3A6_9TREE</name>
<evidence type="ECO:0000313" key="3">
    <source>
        <dbReference type="Proteomes" id="UP001432216"/>
    </source>
</evidence>
<reference evidence="2 3" key="1">
    <citation type="submission" date="2024-01" db="EMBL/GenBank/DDBJ databases">
        <title>Comparative genomics of Cryptococcus and Kwoniella reveals pathogenesis evolution and contrasting modes of karyotype evolution via chromosome fusion or intercentromeric recombination.</title>
        <authorList>
            <person name="Coelho M.A."/>
            <person name="David-Palma M."/>
            <person name="Shea T."/>
            <person name="Bowers K."/>
            <person name="McGinley-Smith S."/>
            <person name="Mohammad A.W."/>
            <person name="Gnirke A."/>
            <person name="Yurkov A.M."/>
            <person name="Nowrousian M."/>
            <person name="Sun S."/>
            <person name="Cuomo C.A."/>
            <person name="Heitman J."/>
        </authorList>
    </citation>
    <scope>NUCLEOTIDE SEQUENCE [LARGE SCALE GENOMIC DNA]</scope>
    <source>
        <strain evidence="2 3">7685027</strain>
    </source>
</reference>
<dbReference type="EMBL" id="CP143819">
    <property type="protein sequence ID" value="WVO25286.1"/>
    <property type="molecule type" value="Genomic_DNA"/>
</dbReference>
<sequence length="67" mass="7439">MTASNLVERPPSNMRPFSTTSQPEQLLWSDMRSQAIRMGHVPGLLGQIRTHVALIEASISREDGHQA</sequence>